<evidence type="ECO:0000313" key="1">
    <source>
        <dbReference type="EMBL" id="MFD2200938.1"/>
    </source>
</evidence>
<dbReference type="RefSeq" id="WP_380800820.1">
    <property type="nucleotide sequence ID" value="NZ_JBHUIV010000010.1"/>
</dbReference>
<evidence type="ECO:0000313" key="2">
    <source>
        <dbReference type="Proteomes" id="UP001597414"/>
    </source>
</evidence>
<organism evidence="1 2">
    <name type="scientific">Shivajiella indica</name>
    <dbReference type="NCBI Taxonomy" id="872115"/>
    <lineage>
        <taxon>Bacteria</taxon>
        <taxon>Pseudomonadati</taxon>
        <taxon>Bacteroidota</taxon>
        <taxon>Cytophagia</taxon>
        <taxon>Cytophagales</taxon>
        <taxon>Cyclobacteriaceae</taxon>
        <taxon>Shivajiella</taxon>
    </lineage>
</organism>
<dbReference type="Proteomes" id="UP001597414">
    <property type="component" value="Unassembled WGS sequence"/>
</dbReference>
<protein>
    <submittedName>
        <fullName evidence="1">DUF899 domain-containing protein</fullName>
    </submittedName>
</protein>
<proteinExistence type="predicted"/>
<sequence length="239" mass="28458">MENWAIPKIVSRSQWLAERRTLLEIEKEATRNLDAVRAARRRLSMVEIEKEYIFEGPGVEISLLDLFEGRRQLIVHHFMYFDESSRFCPSCSLEADQNYNRFLSEKLHKKSVTLVVISRAPIERIQLEKEKKNWDFQFYSSQKSDFNYDFQATLDPKRNQEYNYEGMEIKGWLKEYEGDLPGKSVFLRDGNKVYHTYSSFARGLEFAATHYNYLDLTPYGRQESWEDSPKGWPQNQNYE</sequence>
<gene>
    <name evidence="1" type="ORF">ACFSKV_05120</name>
</gene>
<comment type="caution">
    <text evidence="1">The sequence shown here is derived from an EMBL/GenBank/DDBJ whole genome shotgun (WGS) entry which is preliminary data.</text>
</comment>
<name>A0ABW5B494_9BACT</name>
<keyword evidence="2" id="KW-1185">Reference proteome</keyword>
<dbReference type="InterPro" id="IPR010296">
    <property type="entry name" value="DUF899_thioredox"/>
</dbReference>
<dbReference type="Pfam" id="PF05988">
    <property type="entry name" value="DUF899"/>
    <property type="match status" value="1"/>
</dbReference>
<dbReference type="EMBL" id="JBHUIV010000010">
    <property type="protein sequence ID" value="MFD2200938.1"/>
    <property type="molecule type" value="Genomic_DNA"/>
</dbReference>
<accession>A0ABW5B494</accession>
<reference evidence="2" key="1">
    <citation type="journal article" date="2019" name="Int. J. Syst. Evol. Microbiol.">
        <title>The Global Catalogue of Microorganisms (GCM) 10K type strain sequencing project: providing services to taxonomists for standard genome sequencing and annotation.</title>
        <authorList>
            <consortium name="The Broad Institute Genomics Platform"/>
            <consortium name="The Broad Institute Genome Sequencing Center for Infectious Disease"/>
            <person name="Wu L."/>
            <person name="Ma J."/>
        </authorList>
    </citation>
    <scope>NUCLEOTIDE SEQUENCE [LARGE SCALE GENOMIC DNA]</scope>
    <source>
        <strain evidence="2">KCTC 19812</strain>
    </source>
</reference>